<protein>
    <recommendedName>
        <fullName evidence="4">Arabinanase/levansucrase/invertase</fullName>
    </recommendedName>
</protein>
<keyword evidence="3" id="KW-1185">Reference proteome</keyword>
<evidence type="ECO:0000313" key="2">
    <source>
        <dbReference type="EMBL" id="GMJ04664.1"/>
    </source>
</evidence>
<evidence type="ECO:0000313" key="3">
    <source>
        <dbReference type="Proteomes" id="UP001165190"/>
    </source>
</evidence>
<feature type="region of interest" description="Disordered" evidence="1">
    <location>
        <begin position="70"/>
        <end position="101"/>
    </location>
</feature>
<dbReference type="Gene3D" id="2.115.10.20">
    <property type="entry name" value="Glycosyl hydrolase domain, family 43"/>
    <property type="match status" value="3"/>
</dbReference>
<sequence>MEAVLSASASTSATMKAISFPSTSTVPRVVVSTTSASPWSQIKLNMLALYAPNPNTRFGSLCLTRCSTKPNIETDQNPTSEPNPNLNTETESSSSSSSSMQSSSLSRGLVLDLGPAGYWDCKEIGSPVVKRFLSDEEERWYMWYHGDGVSTDSDPQGSDSIGLAVSSNGVHWERGKGGVKSSADVGLVMSCGNDWWGFDTNSIRPGEVVIMSSAKVRASSAVYWLYYTGCSAEKVEIPGFNLPCSSSLPGLAISQDGRHWARIEGEHHSGALFDVGSEGDWDSLFISSPQVVFHGNGDLRMYYHSFDVENRVFSVGIARSRDGMKWIKLGKILGGGQKGCFDELGAMNPYVVKNKRDGNYVMAYEGVGADGGRAIGLAVSADGLKDWRRVEGGAVLEAATMEEGWDSEGVGSPCLVEMDGDADEWRLYFRGVGNGGRCGIGMAVSDGTDITRFRRWEGFQV</sequence>
<dbReference type="InterPro" id="IPR023296">
    <property type="entry name" value="Glyco_hydro_beta-prop_sf"/>
</dbReference>
<organism evidence="2 3">
    <name type="scientific">Hibiscus trionum</name>
    <name type="common">Flower of an hour</name>
    <dbReference type="NCBI Taxonomy" id="183268"/>
    <lineage>
        <taxon>Eukaryota</taxon>
        <taxon>Viridiplantae</taxon>
        <taxon>Streptophyta</taxon>
        <taxon>Embryophyta</taxon>
        <taxon>Tracheophyta</taxon>
        <taxon>Spermatophyta</taxon>
        <taxon>Magnoliopsida</taxon>
        <taxon>eudicotyledons</taxon>
        <taxon>Gunneridae</taxon>
        <taxon>Pentapetalae</taxon>
        <taxon>rosids</taxon>
        <taxon>malvids</taxon>
        <taxon>Malvales</taxon>
        <taxon>Malvaceae</taxon>
        <taxon>Malvoideae</taxon>
        <taxon>Hibiscus</taxon>
    </lineage>
</organism>
<accession>A0A9W7J3G8</accession>
<reference evidence="2" key="1">
    <citation type="submission" date="2023-05" db="EMBL/GenBank/DDBJ databases">
        <title>Genome and transcriptome analyses reveal genes involved in the formation of fine ridges on petal epidermal cells in Hibiscus trionum.</title>
        <authorList>
            <person name="Koshimizu S."/>
            <person name="Masuda S."/>
            <person name="Ishii T."/>
            <person name="Shirasu K."/>
            <person name="Hoshino A."/>
            <person name="Arita M."/>
        </authorList>
    </citation>
    <scope>NUCLEOTIDE SEQUENCE</scope>
    <source>
        <strain evidence="2">Hamamatsu line</strain>
    </source>
</reference>
<dbReference type="EMBL" id="BSYR01000040">
    <property type="protein sequence ID" value="GMJ04664.1"/>
    <property type="molecule type" value="Genomic_DNA"/>
</dbReference>
<feature type="compositionally biased region" description="Low complexity" evidence="1">
    <location>
        <begin position="92"/>
        <end position="101"/>
    </location>
</feature>
<name>A0A9W7J3G8_HIBTR</name>
<dbReference type="SUPFAM" id="SSF75005">
    <property type="entry name" value="Arabinanase/levansucrase/invertase"/>
    <property type="match status" value="3"/>
</dbReference>
<dbReference type="PANTHER" id="PTHR35279:SF1">
    <property type="entry name" value="ARABINANASE_LEVANSUCRASE_INVERTASE"/>
    <property type="match status" value="1"/>
</dbReference>
<feature type="compositionally biased region" description="Polar residues" evidence="1">
    <location>
        <begin position="70"/>
        <end position="91"/>
    </location>
</feature>
<dbReference type="Proteomes" id="UP001165190">
    <property type="component" value="Unassembled WGS sequence"/>
</dbReference>
<gene>
    <name evidence="2" type="ORF">HRI_004135600</name>
</gene>
<dbReference type="PANTHER" id="PTHR35279">
    <property type="match status" value="1"/>
</dbReference>
<dbReference type="AlphaFoldDB" id="A0A9W7J3G8"/>
<proteinExistence type="predicted"/>
<evidence type="ECO:0008006" key="4">
    <source>
        <dbReference type="Google" id="ProtNLM"/>
    </source>
</evidence>
<evidence type="ECO:0000256" key="1">
    <source>
        <dbReference type="SAM" id="MobiDB-lite"/>
    </source>
</evidence>
<dbReference type="OrthoDB" id="3510at2759"/>
<comment type="caution">
    <text evidence="2">The sequence shown here is derived from an EMBL/GenBank/DDBJ whole genome shotgun (WGS) entry which is preliminary data.</text>
</comment>